<dbReference type="Pfam" id="PF01479">
    <property type="entry name" value="S4"/>
    <property type="match status" value="1"/>
</dbReference>
<evidence type="ECO:0000259" key="4">
    <source>
        <dbReference type="SMART" id="SM00363"/>
    </source>
</evidence>
<dbReference type="PIRSF" id="PIRSF005578">
    <property type="entry name" value="TlyA"/>
    <property type="match status" value="1"/>
</dbReference>
<evidence type="ECO:0000313" key="6">
    <source>
        <dbReference type="Proteomes" id="UP000601171"/>
    </source>
</evidence>
<dbReference type="SMART" id="SM00363">
    <property type="entry name" value="S4"/>
    <property type="match status" value="1"/>
</dbReference>
<reference evidence="5" key="1">
    <citation type="submission" date="2020-08" db="EMBL/GenBank/DDBJ databases">
        <title>Genome public.</title>
        <authorList>
            <person name="Liu C."/>
            <person name="Sun Q."/>
        </authorList>
    </citation>
    <scope>NUCLEOTIDE SEQUENCE</scope>
    <source>
        <strain evidence="5">BX21</strain>
    </source>
</reference>
<keyword evidence="1 3" id="KW-0694">RNA-binding</keyword>
<dbReference type="Proteomes" id="UP000601171">
    <property type="component" value="Unassembled WGS sequence"/>
</dbReference>
<dbReference type="AlphaFoldDB" id="A0A926EY53"/>
<keyword evidence="6" id="KW-1185">Reference proteome</keyword>
<comment type="similarity">
    <text evidence="2">Belongs to the TlyA family.</text>
</comment>
<dbReference type="GO" id="GO:0032259">
    <property type="term" value="P:methylation"/>
    <property type="evidence" value="ECO:0007669"/>
    <property type="project" value="UniProtKB-KW"/>
</dbReference>
<dbReference type="InterPro" id="IPR036986">
    <property type="entry name" value="S4_RNA-bd_sf"/>
</dbReference>
<dbReference type="Gene3D" id="3.10.290.10">
    <property type="entry name" value="RNA-binding S4 domain"/>
    <property type="match status" value="1"/>
</dbReference>
<evidence type="ECO:0000313" key="5">
    <source>
        <dbReference type="EMBL" id="MBC8588429.1"/>
    </source>
</evidence>
<dbReference type="SUPFAM" id="SSF55174">
    <property type="entry name" value="Alpha-L RNA-binding motif"/>
    <property type="match status" value="1"/>
</dbReference>
<dbReference type="InterPro" id="IPR047048">
    <property type="entry name" value="TlyA"/>
</dbReference>
<proteinExistence type="inferred from homology"/>
<dbReference type="GO" id="GO:0008168">
    <property type="term" value="F:methyltransferase activity"/>
    <property type="evidence" value="ECO:0007669"/>
    <property type="project" value="UniProtKB-KW"/>
</dbReference>
<evidence type="ECO:0000256" key="3">
    <source>
        <dbReference type="PROSITE-ProRule" id="PRU00182"/>
    </source>
</evidence>
<dbReference type="InterPro" id="IPR029063">
    <property type="entry name" value="SAM-dependent_MTases_sf"/>
</dbReference>
<dbReference type="GO" id="GO:0003723">
    <property type="term" value="F:RNA binding"/>
    <property type="evidence" value="ECO:0007669"/>
    <property type="project" value="UniProtKB-KW"/>
</dbReference>
<dbReference type="EMBL" id="JACRTG010000020">
    <property type="protein sequence ID" value="MBC8588429.1"/>
    <property type="molecule type" value="Genomic_DNA"/>
</dbReference>
<gene>
    <name evidence="5" type="ORF">H8707_09265</name>
</gene>
<dbReference type="Gene3D" id="3.40.50.150">
    <property type="entry name" value="Vaccinia Virus protein VP39"/>
    <property type="match status" value="1"/>
</dbReference>
<organism evidence="5 6">
    <name type="scientific">Paratissierella segnis</name>
    <dbReference type="NCBI Taxonomy" id="2763679"/>
    <lineage>
        <taxon>Bacteria</taxon>
        <taxon>Bacillati</taxon>
        <taxon>Bacillota</taxon>
        <taxon>Tissierellia</taxon>
        <taxon>Tissierellales</taxon>
        <taxon>Tissierellaceae</taxon>
        <taxon>Paratissierella</taxon>
    </lineage>
</organism>
<protein>
    <submittedName>
        <fullName evidence="5">TlyA family RNA methyltransferase</fullName>
    </submittedName>
</protein>
<dbReference type="RefSeq" id="WP_262429885.1">
    <property type="nucleotide sequence ID" value="NZ_JACRTG010000020.1"/>
</dbReference>
<feature type="domain" description="RNA-binding S4" evidence="4">
    <location>
        <begin position="4"/>
        <end position="69"/>
    </location>
</feature>
<keyword evidence="5" id="KW-0489">Methyltransferase</keyword>
<evidence type="ECO:0000256" key="2">
    <source>
        <dbReference type="ARBA" id="ARBA00029460"/>
    </source>
</evidence>
<dbReference type="InterPro" id="IPR002877">
    <property type="entry name" value="RNA_MeTrfase_FtsJ_dom"/>
</dbReference>
<keyword evidence="5" id="KW-0808">Transferase</keyword>
<dbReference type="PANTHER" id="PTHR32319:SF0">
    <property type="entry name" value="BACTERIAL HEMOLYSIN-LIKE PROTEIN"/>
    <property type="match status" value="1"/>
</dbReference>
<dbReference type="PANTHER" id="PTHR32319">
    <property type="entry name" value="BACTERIAL HEMOLYSIN-LIKE PROTEIN"/>
    <property type="match status" value="1"/>
</dbReference>
<dbReference type="InterPro" id="IPR002942">
    <property type="entry name" value="S4_RNA-bd"/>
</dbReference>
<dbReference type="Pfam" id="PF01728">
    <property type="entry name" value="FtsJ"/>
    <property type="match status" value="1"/>
</dbReference>
<dbReference type="SUPFAM" id="SSF53335">
    <property type="entry name" value="S-adenosyl-L-methionine-dependent methyltransferases"/>
    <property type="match status" value="1"/>
</dbReference>
<accession>A0A926EY53</accession>
<evidence type="ECO:0000256" key="1">
    <source>
        <dbReference type="ARBA" id="ARBA00022884"/>
    </source>
</evidence>
<dbReference type="InterPro" id="IPR004538">
    <property type="entry name" value="Hemolysin_A/TlyA"/>
</dbReference>
<dbReference type="PROSITE" id="PS50889">
    <property type="entry name" value="S4"/>
    <property type="match status" value="1"/>
</dbReference>
<dbReference type="NCBIfam" id="TIGR00478">
    <property type="entry name" value="tly"/>
    <property type="match status" value="1"/>
</dbReference>
<name>A0A926EY53_9FIRM</name>
<comment type="caution">
    <text evidence="5">The sequence shown here is derived from an EMBL/GenBank/DDBJ whole genome shotgun (WGS) entry which is preliminary data.</text>
</comment>
<sequence>MGKKRADILLFEKGLVDSREKGKRVIMEGSVYIGTRRIDKPGEYIEESENIIIKTNPIIYVSRGGLKLEKAIESFDLDLSNLIAMDIGASTGGFTDCMLKNGAKKVFAVDVGYGQLDWKLRNDPRVIVMERTNIRNVTSDDIGEEIDFISIDVSFISLTLVLPVAKKLLAHDGKIVALVKPQFEAGRERVGKKGIVRDKKTHFDTIKKVVEFSKEIGLIANSLVFSPITGTTGNIEFLLYLKNSGDYINDDFILKTIVEAHNILR</sequence>